<comment type="function">
    <text evidence="5">This protein is a positive regulator for the phosphate regulon. Transcription of this operon is positively regulated by PhoB and PhoR when phosphate is limited.</text>
</comment>
<dbReference type="GO" id="GO:0000976">
    <property type="term" value="F:transcription cis-regulatory region binding"/>
    <property type="evidence" value="ECO:0007669"/>
    <property type="project" value="TreeGrafter"/>
</dbReference>
<evidence type="ECO:0000256" key="2">
    <source>
        <dbReference type="ARBA" id="ARBA00022553"/>
    </source>
</evidence>
<keyword evidence="2 6" id="KW-0597">Phosphoprotein</keyword>
<reference evidence="10 11" key="1">
    <citation type="submission" date="2011-11" db="EMBL/GenBank/DDBJ databases">
        <title>Complete sequence of Spirochaeta sp. grapes.</title>
        <authorList>
            <consortium name="US DOE Joint Genome Institute"/>
            <person name="Lucas S."/>
            <person name="Han J."/>
            <person name="Lapidus A."/>
            <person name="Cheng J.-F."/>
            <person name="Goodwin L."/>
            <person name="Pitluck S."/>
            <person name="Peters L."/>
            <person name="Ovchinnikova G."/>
            <person name="Munk A.C."/>
            <person name="Detter J.C."/>
            <person name="Han C."/>
            <person name="Tapia R."/>
            <person name="Land M."/>
            <person name="Hauser L."/>
            <person name="Kyrpides N."/>
            <person name="Ivanova N."/>
            <person name="Pagani I."/>
            <person name="Ritalahtilisa K."/>
            <person name="Loeffler F."/>
            <person name="Woyke T."/>
        </authorList>
    </citation>
    <scope>NUCLEOTIDE SEQUENCE [LARGE SCALE GENOMIC DNA]</scope>
    <source>
        <strain evidence="11">ATCC BAA-1885 / DSM 22778 / Grapes</strain>
    </source>
</reference>
<dbReference type="Proteomes" id="UP000005632">
    <property type="component" value="Chromosome"/>
</dbReference>
<dbReference type="EMBL" id="CP003155">
    <property type="protein sequence ID" value="AEV30316.1"/>
    <property type="molecule type" value="Genomic_DNA"/>
</dbReference>
<evidence type="ECO:0000313" key="10">
    <source>
        <dbReference type="EMBL" id="AEV30316.1"/>
    </source>
</evidence>
<keyword evidence="4 7" id="KW-0238">DNA-binding</keyword>
<accession>G8QUK8</accession>
<evidence type="ECO:0000256" key="4">
    <source>
        <dbReference type="ARBA" id="ARBA00023125"/>
    </source>
</evidence>
<dbReference type="PROSITE" id="PS50110">
    <property type="entry name" value="RESPONSE_REGULATORY"/>
    <property type="match status" value="1"/>
</dbReference>
<evidence type="ECO:0000313" key="11">
    <source>
        <dbReference type="Proteomes" id="UP000005632"/>
    </source>
</evidence>
<dbReference type="SUPFAM" id="SSF52172">
    <property type="entry name" value="CheY-like"/>
    <property type="match status" value="1"/>
</dbReference>
<evidence type="ECO:0000256" key="1">
    <source>
        <dbReference type="ARBA" id="ARBA00013332"/>
    </source>
</evidence>
<feature type="domain" description="Response regulatory" evidence="8">
    <location>
        <begin position="4"/>
        <end position="118"/>
    </location>
</feature>
<dbReference type="InterPro" id="IPR039420">
    <property type="entry name" value="WalR-like"/>
</dbReference>
<dbReference type="InterPro" id="IPR011006">
    <property type="entry name" value="CheY-like_superfamily"/>
</dbReference>
<feature type="modified residue" description="4-aspartylphosphate" evidence="6">
    <location>
        <position position="53"/>
    </location>
</feature>
<dbReference type="RefSeq" id="WP_014271156.1">
    <property type="nucleotide sequence ID" value="NC_016633.1"/>
</dbReference>
<feature type="domain" description="OmpR/PhoB-type" evidence="9">
    <location>
        <begin position="129"/>
        <end position="227"/>
    </location>
</feature>
<dbReference type="Gene3D" id="6.10.250.690">
    <property type="match status" value="1"/>
</dbReference>
<keyword evidence="3" id="KW-0902">Two-component regulatory system</keyword>
<dbReference type="Gene3D" id="1.10.10.10">
    <property type="entry name" value="Winged helix-like DNA-binding domain superfamily/Winged helix DNA-binding domain"/>
    <property type="match status" value="1"/>
</dbReference>
<dbReference type="SMART" id="SM00862">
    <property type="entry name" value="Trans_reg_C"/>
    <property type="match status" value="1"/>
</dbReference>
<sequence length="229" mass="26045">MPDKVLIVDDDTSIRKLMSKVITCNDLTPVAVSNGEEAIKLLKNTTFQLILLDIMLPGIDGFQVLKQIRYIGITTPVIIISGKTEDYETLYGLDLGADNYIYKPFNPVVLGAKIKALIRRDKQGQNTQGENTTLGPFTLDNKSMRFYKGDEEIFLSAKELILMKLFLEHPNQVFSKEALYEQIWGDSVVDDNAIMVYINRLRNKIEENPKTPKYIQTIWGKGYTLSIFN</sequence>
<dbReference type="AlphaFoldDB" id="G8QUK8"/>
<proteinExistence type="predicted"/>
<dbReference type="PANTHER" id="PTHR48111">
    <property type="entry name" value="REGULATOR OF RPOS"/>
    <property type="match status" value="1"/>
</dbReference>
<dbReference type="OrthoDB" id="341603at2"/>
<dbReference type="PANTHER" id="PTHR48111:SF40">
    <property type="entry name" value="PHOSPHATE REGULON TRANSCRIPTIONAL REGULATORY PROTEIN PHOB"/>
    <property type="match status" value="1"/>
</dbReference>
<evidence type="ECO:0000256" key="7">
    <source>
        <dbReference type="PROSITE-ProRule" id="PRU01091"/>
    </source>
</evidence>
<name>G8QUK8_SPHPG</name>
<evidence type="ECO:0000256" key="3">
    <source>
        <dbReference type="ARBA" id="ARBA00023012"/>
    </source>
</evidence>
<dbReference type="PROSITE" id="PS51755">
    <property type="entry name" value="OMPR_PHOB"/>
    <property type="match status" value="1"/>
</dbReference>
<dbReference type="Pfam" id="PF00072">
    <property type="entry name" value="Response_reg"/>
    <property type="match status" value="1"/>
</dbReference>
<evidence type="ECO:0000259" key="9">
    <source>
        <dbReference type="PROSITE" id="PS51755"/>
    </source>
</evidence>
<dbReference type="HOGENOM" id="CLU_000445_30_4_12"/>
<gene>
    <name evidence="10" type="ordered locus">SpiGrapes_2555</name>
</gene>
<evidence type="ECO:0000256" key="6">
    <source>
        <dbReference type="PROSITE-ProRule" id="PRU00169"/>
    </source>
</evidence>
<dbReference type="FunFam" id="1.10.10.10:FF:000018">
    <property type="entry name" value="DNA-binding response regulator ResD"/>
    <property type="match status" value="1"/>
</dbReference>
<dbReference type="CDD" id="cd00383">
    <property type="entry name" value="trans_reg_C"/>
    <property type="match status" value="1"/>
</dbReference>
<organism evidence="10 11">
    <name type="scientific">Sphaerochaeta pleomorpha (strain ATCC BAA-1885 / DSM 22778 / Grapes)</name>
    <dbReference type="NCBI Taxonomy" id="158190"/>
    <lineage>
        <taxon>Bacteria</taxon>
        <taxon>Pseudomonadati</taxon>
        <taxon>Spirochaetota</taxon>
        <taxon>Spirochaetia</taxon>
        <taxon>Spirochaetales</taxon>
        <taxon>Sphaerochaetaceae</taxon>
        <taxon>Sphaerochaeta</taxon>
    </lineage>
</organism>
<dbReference type="InterPro" id="IPR036388">
    <property type="entry name" value="WH-like_DNA-bd_sf"/>
</dbReference>
<dbReference type="KEGG" id="sgp:SpiGrapes_2555"/>
<dbReference type="GO" id="GO:0032993">
    <property type="term" value="C:protein-DNA complex"/>
    <property type="evidence" value="ECO:0007669"/>
    <property type="project" value="TreeGrafter"/>
</dbReference>
<dbReference type="GO" id="GO:0000156">
    <property type="term" value="F:phosphorelay response regulator activity"/>
    <property type="evidence" value="ECO:0007669"/>
    <property type="project" value="TreeGrafter"/>
</dbReference>
<dbReference type="Gene3D" id="3.40.50.2300">
    <property type="match status" value="1"/>
</dbReference>
<dbReference type="GO" id="GO:0005829">
    <property type="term" value="C:cytosol"/>
    <property type="evidence" value="ECO:0007669"/>
    <property type="project" value="TreeGrafter"/>
</dbReference>
<dbReference type="Pfam" id="PF00486">
    <property type="entry name" value="Trans_reg_C"/>
    <property type="match status" value="1"/>
</dbReference>
<dbReference type="GO" id="GO:0006355">
    <property type="term" value="P:regulation of DNA-templated transcription"/>
    <property type="evidence" value="ECO:0007669"/>
    <property type="project" value="InterPro"/>
</dbReference>
<dbReference type="SMART" id="SM00448">
    <property type="entry name" value="REC"/>
    <property type="match status" value="1"/>
</dbReference>
<protein>
    <recommendedName>
        <fullName evidence="1">Phosphate regulon transcriptional regulatory protein PhoB</fullName>
    </recommendedName>
</protein>
<feature type="DNA-binding region" description="OmpR/PhoB-type" evidence="7">
    <location>
        <begin position="129"/>
        <end position="227"/>
    </location>
</feature>
<dbReference type="STRING" id="158190.SpiGrapes_2555"/>
<evidence type="ECO:0000256" key="5">
    <source>
        <dbReference type="ARBA" id="ARBA00024735"/>
    </source>
</evidence>
<dbReference type="InterPro" id="IPR001867">
    <property type="entry name" value="OmpR/PhoB-type_DNA-bd"/>
</dbReference>
<dbReference type="eggNOG" id="COG0745">
    <property type="taxonomic scope" value="Bacteria"/>
</dbReference>
<evidence type="ECO:0000259" key="8">
    <source>
        <dbReference type="PROSITE" id="PS50110"/>
    </source>
</evidence>
<dbReference type="InterPro" id="IPR001789">
    <property type="entry name" value="Sig_transdc_resp-reg_receiver"/>
</dbReference>
<dbReference type="CDD" id="cd17574">
    <property type="entry name" value="REC_OmpR"/>
    <property type="match status" value="1"/>
</dbReference>
<keyword evidence="11" id="KW-1185">Reference proteome</keyword>